<evidence type="ECO:0000256" key="1">
    <source>
        <dbReference type="ARBA" id="ARBA00011073"/>
    </source>
</evidence>
<dbReference type="eggNOG" id="COG1404">
    <property type="taxonomic scope" value="Bacteria"/>
</dbReference>
<dbReference type="InterPro" id="IPR036852">
    <property type="entry name" value="Peptidase_S8/S53_dom_sf"/>
</dbReference>
<evidence type="ECO:0000256" key="2">
    <source>
        <dbReference type="ARBA" id="ARBA00022512"/>
    </source>
</evidence>
<evidence type="ECO:0000256" key="9">
    <source>
        <dbReference type="PROSITE-ProRule" id="PRU01240"/>
    </source>
</evidence>
<dbReference type="EMBL" id="AP012320">
    <property type="protein sequence ID" value="BAL96814.1"/>
    <property type="molecule type" value="Genomic_DNA"/>
</dbReference>
<dbReference type="PROSITE" id="PS00138">
    <property type="entry name" value="SUBTILASE_SER"/>
    <property type="match status" value="1"/>
</dbReference>
<reference evidence="14 15" key="1">
    <citation type="journal article" date="2012" name="J. Bacteriol.">
        <title>Complete genome sequence of phototrophic betaproteobacterium Rubrivivax gelatinosus IL144.</title>
        <authorList>
            <person name="Nagashima S."/>
            <person name="Kamimura A."/>
            <person name="Shimizu T."/>
            <person name="Nakamura-isaki S."/>
            <person name="Aono E."/>
            <person name="Sakamoto K."/>
            <person name="Ichikawa N."/>
            <person name="Nakazawa H."/>
            <person name="Sekine M."/>
            <person name="Yamazaki S."/>
            <person name="Fujita N."/>
            <person name="Shimada K."/>
            <person name="Hanada S."/>
            <person name="Nagashima K.V.P."/>
        </authorList>
    </citation>
    <scope>NUCLEOTIDE SEQUENCE [LARGE SCALE GENOMIC DNA]</scope>
    <source>
        <strain evidence="15">NBRC 100245 / IL144</strain>
    </source>
</reference>
<feature type="active site" description="Charge relay system" evidence="8 9">
    <location>
        <position position="148"/>
    </location>
</feature>
<dbReference type="InterPro" id="IPR000209">
    <property type="entry name" value="Peptidase_S8/S53_dom"/>
</dbReference>
<feature type="domain" description="Peptidase S8/S53" evidence="12">
    <location>
        <begin position="142"/>
        <end position="318"/>
    </location>
</feature>
<dbReference type="PRINTS" id="PR00723">
    <property type="entry name" value="SUBTILISIN"/>
</dbReference>
<dbReference type="STRING" id="983917.RGE_34750"/>
<dbReference type="InterPro" id="IPR003137">
    <property type="entry name" value="PA_domain"/>
</dbReference>
<keyword evidence="2" id="KW-0964">Secreted</keyword>
<evidence type="ECO:0000256" key="10">
    <source>
        <dbReference type="RuleBase" id="RU003355"/>
    </source>
</evidence>
<dbReference type="SUPFAM" id="SSF52743">
    <property type="entry name" value="Subtilisin-like"/>
    <property type="match status" value="1"/>
</dbReference>
<evidence type="ECO:0000256" key="6">
    <source>
        <dbReference type="ARBA" id="ARBA00022801"/>
    </source>
</evidence>
<protein>
    <submittedName>
        <fullName evidence="14">Putative S8 family peptidase</fullName>
    </submittedName>
</protein>
<evidence type="ECO:0000256" key="4">
    <source>
        <dbReference type="ARBA" id="ARBA00022723"/>
    </source>
</evidence>
<keyword evidence="6 9" id="KW-0378">Hydrolase</keyword>
<keyword evidence="15" id="KW-1185">Reference proteome</keyword>
<dbReference type="RefSeq" id="WP_014429672.1">
    <property type="nucleotide sequence ID" value="NC_017075.1"/>
</dbReference>
<dbReference type="PANTHER" id="PTHR43806:SF11">
    <property type="entry name" value="CEREVISIN-RELATED"/>
    <property type="match status" value="1"/>
</dbReference>
<keyword evidence="4" id="KW-0479">Metal-binding</keyword>
<dbReference type="AlphaFoldDB" id="I0HUX7"/>
<dbReference type="KEGG" id="rge:RGE_34750"/>
<evidence type="ECO:0000256" key="7">
    <source>
        <dbReference type="ARBA" id="ARBA00022825"/>
    </source>
</evidence>
<dbReference type="CDD" id="cd07477">
    <property type="entry name" value="Peptidases_S8_Subtilisin_subset"/>
    <property type="match status" value="1"/>
</dbReference>
<feature type="domain" description="Peptidase S8/S53" evidence="12">
    <location>
        <begin position="450"/>
        <end position="509"/>
    </location>
</feature>
<dbReference type="PANTHER" id="PTHR43806">
    <property type="entry name" value="PEPTIDASE S8"/>
    <property type="match status" value="1"/>
</dbReference>
<feature type="domain" description="PA" evidence="13">
    <location>
        <begin position="356"/>
        <end position="435"/>
    </location>
</feature>
<evidence type="ECO:0000259" key="13">
    <source>
        <dbReference type="Pfam" id="PF02225"/>
    </source>
</evidence>
<proteinExistence type="inferred from homology"/>
<evidence type="ECO:0000256" key="5">
    <source>
        <dbReference type="ARBA" id="ARBA00022729"/>
    </source>
</evidence>
<dbReference type="Gene3D" id="3.50.30.30">
    <property type="match status" value="1"/>
</dbReference>
<dbReference type="Gene3D" id="3.40.50.200">
    <property type="entry name" value="Peptidase S8/S53 domain"/>
    <property type="match status" value="1"/>
</dbReference>
<gene>
    <name evidence="14" type="ordered locus">RGE_34750</name>
</gene>
<dbReference type="PROSITE" id="PS00137">
    <property type="entry name" value="SUBTILASE_HIS"/>
    <property type="match status" value="1"/>
</dbReference>
<keyword evidence="5 11" id="KW-0732">Signal</keyword>
<dbReference type="GO" id="GO:0004252">
    <property type="term" value="F:serine-type endopeptidase activity"/>
    <property type="evidence" value="ECO:0007669"/>
    <property type="project" value="UniProtKB-UniRule"/>
</dbReference>
<dbReference type="InterPro" id="IPR034202">
    <property type="entry name" value="Subtilisin_Carlsberg-like"/>
</dbReference>
<feature type="active site" description="Charge relay system" evidence="8 9">
    <location>
        <position position="181"/>
    </location>
</feature>
<keyword evidence="3 9" id="KW-0645">Protease</keyword>
<name>I0HUX7_RUBGI</name>
<evidence type="ECO:0000256" key="11">
    <source>
        <dbReference type="SAM" id="SignalP"/>
    </source>
</evidence>
<dbReference type="InterPro" id="IPR037045">
    <property type="entry name" value="S8pro/Inhibitor_I9_sf"/>
</dbReference>
<accession>I0HUX7</accession>
<dbReference type="InterPro" id="IPR050131">
    <property type="entry name" value="Peptidase_S8_subtilisin-like"/>
</dbReference>
<dbReference type="Gene3D" id="3.30.70.80">
    <property type="entry name" value="Peptidase S8 propeptide/proteinase inhibitor I9"/>
    <property type="match status" value="1"/>
</dbReference>
<keyword evidence="7 9" id="KW-0720">Serine protease</keyword>
<keyword evidence="2" id="KW-0134">Cell wall</keyword>
<dbReference type="InterPro" id="IPR015500">
    <property type="entry name" value="Peptidase_S8_subtilisin-rel"/>
</dbReference>
<evidence type="ECO:0000313" key="15">
    <source>
        <dbReference type="Proteomes" id="UP000007883"/>
    </source>
</evidence>
<feature type="active site" description="Charge relay system" evidence="8 9">
    <location>
        <position position="461"/>
    </location>
</feature>
<feature type="chain" id="PRO_5003628496" evidence="11">
    <location>
        <begin position="27"/>
        <end position="527"/>
    </location>
</feature>
<dbReference type="InterPro" id="IPR023828">
    <property type="entry name" value="Peptidase_S8_Ser-AS"/>
</dbReference>
<dbReference type="InterPro" id="IPR022398">
    <property type="entry name" value="Peptidase_S8_His-AS"/>
</dbReference>
<dbReference type="PATRIC" id="fig|983917.3.peg.3398"/>
<evidence type="ECO:0000259" key="12">
    <source>
        <dbReference type="Pfam" id="PF00082"/>
    </source>
</evidence>
<evidence type="ECO:0000313" key="14">
    <source>
        <dbReference type="EMBL" id="BAL96814.1"/>
    </source>
</evidence>
<feature type="signal peptide" evidence="11">
    <location>
        <begin position="1"/>
        <end position="26"/>
    </location>
</feature>
<dbReference type="GO" id="GO:0046872">
    <property type="term" value="F:metal ion binding"/>
    <property type="evidence" value="ECO:0007669"/>
    <property type="project" value="UniProtKB-KW"/>
</dbReference>
<dbReference type="Pfam" id="PF02225">
    <property type="entry name" value="PA"/>
    <property type="match status" value="1"/>
</dbReference>
<dbReference type="HOGENOM" id="CLU_011263_15_3_4"/>
<comment type="similarity">
    <text evidence="1 9 10">Belongs to the peptidase S8 family.</text>
</comment>
<organism evidence="14 15">
    <name type="scientific">Rubrivivax gelatinosus (strain NBRC 100245 / IL144)</name>
    <dbReference type="NCBI Taxonomy" id="983917"/>
    <lineage>
        <taxon>Bacteria</taxon>
        <taxon>Pseudomonadati</taxon>
        <taxon>Pseudomonadota</taxon>
        <taxon>Betaproteobacteria</taxon>
        <taxon>Burkholderiales</taxon>
        <taxon>Sphaerotilaceae</taxon>
        <taxon>Rubrivivax</taxon>
    </lineage>
</organism>
<dbReference type="GO" id="GO:0005615">
    <property type="term" value="C:extracellular space"/>
    <property type="evidence" value="ECO:0007669"/>
    <property type="project" value="TreeGrafter"/>
</dbReference>
<dbReference type="InterPro" id="IPR023827">
    <property type="entry name" value="Peptidase_S8_Asp-AS"/>
</dbReference>
<dbReference type="PROSITE" id="PS51892">
    <property type="entry name" value="SUBTILASE"/>
    <property type="match status" value="1"/>
</dbReference>
<dbReference type="PROSITE" id="PS00136">
    <property type="entry name" value="SUBTILASE_ASP"/>
    <property type="match status" value="1"/>
</dbReference>
<evidence type="ECO:0000256" key="3">
    <source>
        <dbReference type="ARBA" id="ARBA00022670"/>
    </source>
</evidence>
<dbReference type="GO" id="GO:0006508">
    <property type="term" value="P:proteolysis"/>
    <property type="evidence" value="ECO:0007669"/>
    <property type="project" value="UniProtKB-KW"/>
</dbReference>
<sequence length="527" mass="53243">MTQVFKPLRTAVVLAVSAFVCSAAMAAASADSGSVRVIVAYKAGAAAKIRNGLVALGGKVRDDLSDDNAIAISVPKAKLAKLKALAGVDYVEEDVVHHILGTRSNSIKSRKVAAAAASTQTVPYGITLVQADQVTGTPKWTPKICIVDSGIDATHEDLAGNKLAGQNFSGSGSWNTDENAHGTHVAGTIAALDNGLGVVGVNGKKQVSLYISKVFDSTGSASSSTITKAMNACGRAKANIISMSLGANSASKTEKRAIDRLAKKGILFVAAAGNDGTTAVSYPAGFDNVMSVAAVDENKAWASFSQYNSTVDIAGPGVAVVSTVPPNVLTMGVLKVGGATVPSLSMEGAPVKGATGPLADFGFGDAPVAGSMTGKICLISRGNISFADKVVNCQTSGGIGAVIYNNTSGELAGTMGDTVTTIPSVGITQADGATLMGQLGTSTYVAIEPDPAKYASFNGTSMATPHVSAVAGLVWSYFPSCTAQQIRTTLINSALDIGDAGRDDKTGAGLVQAKAAIDRITAMGCGN</sequence>
<evidence type="ECO:0000256" key="8">
    <source>
        <dbReference type="PIRSR" id="PIRSR615500-1"/>
    </source>
</evidence>
<dbReference type="Pfam" id="PF00082">
    <property type="entry name" value="Peptidase_S8"/>
    <property type="match status" value="2"/>
</dbReference>
<dbReference type="Proteomes" id="UP000007883">
    <property type="component" value="Chromosome"/>
</dbReference>
<dbReference type="SUPFAM" id="SSF54897">
    <property type="entry name" value="Protease propeptides/inhibitors"/>
    <property type="match status" value="1"/>
</dbReference>